<evidence type="ECO:0000256" key="1">
    <source>
        <dbReference type="SAM" id="MobiDB-lite"/>
    </source>
</evidence>
<keyword evidence="3" id="KW-1185">Reference proteome</keyword>
<feature type="compositionally biased region" description="Basic and acidic residues" evidence="1">
    <location>
        <begin position="39"/>
        <end position="56"/>
    </location>
</feature>
<protein>
    <submittedName>
        <fullName evidence="2">Uncharacterized protein</fullName>
    </submittedName>
</protein>
<evidence type="ECO:0000313" key="3">
    <source>
        <dbReference type="Proteomes" id="UP001331761"/>
    </source>
</evidence>
<reference evidence="2 3" key="1">
    <citation type="submission" date="2019-10" db="EMBL/GenBank/DDBJ databases">
        <title>Assembly and Annotation for the nematode Trichostrongylus colubriformis.</title>
        <authorList>
            <person name="Martin J."/>
        </authorList>
    </citation>
    <scope>NUCLEOTIDE SEQUENCE [LARGE SCALE GENOMIC DNA]</scope>
    <source>
        <strain evidence="2">G859</strain>
        <tissue evidence="2">Whole worm</tissue>
    </source>
</reference>
<dbReference type="Proteomes" id="UP001331761">
    <property type="component" value="Unassembled WGS sequence"/>
</dbReference>
<sequence length="107" mass="12115">MPLYEWTREKGEDTTMQQASSLLQRLKAIDISGRRRRAMHPEGVTEKKSSSRHRTEALPAGHIALAAVAEEYRISQSSIPFSMSGFILELYANRYLFIAGRTSISEK</sequence>
<organism evidence="2 3">
    <name type="scientific">Trichostrongylus colubriformis</name>
    <name type="common">Black scour worm</name>
    <dbReference type="NCBI Taxonomy" id="6319"/>
    <lineage>
        <taxon>Eukaryota</taxon>
        <taxon>Metazoa</taxon>
        <taxon>Ecdysozoa</taxon>
        <taxon>Nematoda</taxon>
        <taxon>Chromadorea</taxon>
        <taxon>Rhabditida</taxon>
        <taxon>Rhabditina</taxon>
        <taxon>Rhabditomorpha</taxon>
        <taxon>Strongyloidea</taxon>
        <taxon>Trichostrongylidae</taxon>
        <taxon>Trichostrongylus</taxon>
    </lineage>
</organism>
<evidence type="ECO:0000313" key="2">
    <source>
        <dbReference type="EMBL" id="KAK5985595.1"/>
    </source>
</evidence>
<gene>
    <name evidence="2" type="ORF">GCK32_008667</name>
</gene>
<dbReference type="AlphaFoldDB" id="A0AAN8G3R9"/>
<comment type="caution">
    <text evidence="2">The sequence shown here is derived from an EMBL/GenBank/DDBJ whole genome shotgun (WGS) entry which is preliminary data.</text>
</comment>
<accession>A0AAN8G3R9</accession>
<proteinExistence type="predicted"/>
<dbReference type="EMBL" id="WIXE01001536">
    <property type="protein sequence ID" value="KAK5985595.1"/>
    <property type="molecule type" value="Genomic_DNA"/>
</dbReference>
<name>A0AAN8G3R9_TRICO</name>
<feature type="region of interest" description="Disordered" evidence="1">
    <location>
        <begin position="34"/>
        <end position="56"/>
    </location>
</feature>